<feature type="region of interest" description="Disordered" evidence="13">
    <location>
        <begin position="472"/>
        <end position="503"/>
    </location>
</feature>
<dbReference type="OrthoDB" id="417175at2759"/>
<evidence type="ECO:0000259" key="14">
    <source>
        <dbReference type="Pfam" id="PF26216"/>
    </source>
</evidence>
<dbReference type="PANTHER" id="PTHR20884">
    <property type="entry name" value="GDP-D-GLUCOSE PHOSPHORYLASE 1"/>
    <property type="match status" value="1"/>
</dbReference>
<evidence type="ECO:0000256" key="8">
    <source>
        <dbReference type="ARBA" id="ARBA00022658"/>
    </source>
</evidence>
<dbReference type="STRING" id="296587.C1EIH9"/>
<comment type="subcellular location">
    <subcellularLocation>
        <location evidence="3">Cytoplasm</location>
    </subcellularLocation>
</comment>
<protein>
    <recommendedName>
        <fullName evidence="6">GDP-D-glucose phosphorylase 1</fullName>
        <ecNumber evidence="5">2.7.7.78</ecNumber>
    </recommendedName>
</protein>
<dbReference type="EC" id="2.7.7.78" evidence="5"/>
<keyword evidence="7" id="KW-0963">Cytoplasm</keyword>
<proteinExistence type="inferred from homology"/>
<dbReference type="GeneID" id="8249357"/>
<comment type="similarity">
    <text evidence="4">Belongs to the GDPGP1 family.</text>
</comment>
<evidence type="ECO:0000256" key="4">
    <source>
        <dbReference type="ARBA" id="ARBA00006451"/>
    </source>
</evidence>
<keyword evidence="9" id="KW-0808">Transferase</keyword>
<feature type="domain" description="GDPGP1-like N-terminal" evidence="15">
    <location>
        <begin position="102"/>
        <end position="274"/>
    </location>
</feature>
<keyword evidence="10" id="KW-0548">Nucleotidyltransferase</keyword>
<dbReference type="GO" id="GO:0016787">
    <property type="term" value="F:hydrolase activity"/>
    <property type="evidence" value="ECO:0007669"/>
    <property type="project" value="UniProtKB-KW"/>
</dbReference>
<dbReference type="GO" id="GO:0005085">
    <property type="term" value="F:guanyl-nucleotide exchange factor activity"/>
    <property type="evidence" value="ECO:0007669"/>
    <property type="project" value="UniProtKB-KW"/>
</dbReference>
<dbReference type="GO" id="GO:0080048">
    <property type="term" value="F:GDP-D-glucose phosphorylase activity"/>
    <property type="evidence" value="ECO:0007669"/>
    <property type="project" value="UniProtKB-EC"/>
</dbReference>
<dbReference type="GO" id="GO:0000166">
    <property type="term" value="F:nucleotide binding"/>
    <property type="evidence" value="ECO:0007669"/>
    <property type="project" value="UniProtKB-KW"/>
</dbReference>
<evidence type="ECO:0000256" key="9">
    <source>
        <dbReference type="ARBA" id="ARBA00022679"/>
    </source>
</evidence>
<evidence type="ECO:0000256" key="11">
    <source>
        <dbReference type="ARBA" id="ARBA00022741"/>
    </source>
</evidence>
<evidence type="ECO:0000259" key="15">
    <source>
        <dbReference type="Pfam" id="PF26217"/>
    </source>
</evidence>
<dbReference type="AlphaFoldDB" id="C1EIH9"/>
<evidence type="ECO:0000256" key="12">
    <source>
        <dbReference type="ARBA" id="ARBA00022801"/>
    </source>
</evidence>
<dbReference type="InterPro" id="IPR058866">
    <property type="entry name" value="GDPGP1_N"/>
</dbReference>
<dbReference type="eggNOG" id="KOG2720">
    <property type="taxonomic scope" value="Eukaryota"/>
</dbReference>
<keyword evidence="8" id="KW-0344">Guanine-nucleotide releasing factor</keyword>
<dbReference type="PANTHER" id="PTHR20884:SF8">
    <property type="entry name" value="GDP-D-GLUCOSE PHOSPHORYLASE 1"/>
    <property type="match status" value="1"/>
</dbReference>
<evidence type="ECO:0000256" key="13">
    <source>
        <dbReference type="SAM" id="MobiDB-lite"/>
    </source>
</evidence>
<dbReference type="RefSeq" id="XP_002506606.1">
    <property type="nucleotide sequence ID" value="XM_002506560.1"/>
</dbReference>
<comment type="function">
    <text evidence="2">Specific and highly efficient GDP-D-glucose phosphorylase regulating the levels of GDP-D-glucose in cells.</text>
</comment>
<feature type="domain" description="GDPGP1-like C-terminal" evidence="14">
    <location>
        <begin position="281"/>
        <end position="435"/>
    </location>
</feature>
<gene>
    <name evidence="16" type="ORF">MICPUN_64582</name>
</gene>
<evidence type="ECO:0000256" key="2">
    <source>
        <dbReference type="ARBA" id="ARBA00003049"/>
    </source>
</evidence>
<keyword evidence="12" id="KW-0378">Hydrolase</keyword>
<accession>C1EIH9</accession>
<dbReference type="Pfam" id="PF26217">
    <property type="entry name" value="GDPGP1_N"/>
    <property type="match status" value="1"/>
</dbReference>
<dbReference type="OMA" id="GIQWPRT"/>
<dbReference type="Pfam" id="PF26216">
    <property type="entry name" value="GDPGP1_C"/>
    <property type="match status" value="1"/>
</dbReference>
<name>C1EIH9_MICCC</name>
<dbReference type="EMBL" id="CP001333">
    <property type="protein sequence ID" value="ACO67864.1"/>
    <property type="molecule type" value="Genomic_DNA"/>
</dbReference>
<comment type="catalytic activity">
    <reaction evidence="1">
        <text>GDP-alpha-D-glucose + phosphate = alpha-D-glucose 1-phosphate + GDP + H(+)</text>
        <dbReference type="Rhea" id="RHEA:30387"/>
        <dbReference type="ChEBI" id="CHEBI:15378"/>
        <dbReference type="ChEBI" id="CHEBI:43474"/>
        <dbReference type="ChEBI" id="CHEBI:58189"/>
        <dbReference type="ChEBI" id="CHEBI:58601"/>
        <dbReference type="ChEBI" id="CHEBI:62230"/>
        <dbReference type="EC" id="2.7.7.78"/>
    </reaction>
</comment>
<evidence type="ECO:0000256" key="1">
    <source>
        <dbReference type="ARBA" id="ARBA00000063"/>
    </source>
</evidence>
<dbReference type="GO" id="GO:0006006">
    <property type="term" value="P:glucose metabolic process"/>
    <property type="evidence" value="ECO:0007669"/>
    <property type="project" value="TreeGrafter"/>
</dbReference>
<keyword evidence="17" id="KW-1185">Reference proteome</keyword>
<evidence type="ECO:0000313" key="16">
    <source>
        <dbReference type="EMBL" id="ACO67864.1"/>
    </source>
</evidence>
<evidence type="ECO:0000256" key="7">
    <source>
        <dbReference type="ARBA" id="ARBA00022490"/>
    </source>
</evidence>
<dbReference type="Proteomes" id="UP000002009">
    <property type="component" value="Chromosome 15"/>
</dbReference>
<dbReference type="InterPro" id="IPR058865">
    <property type="entry name" value="GDPGP1_C"/>
</dbReference>
<dbReference type="FunCoup" id="C1EIH9">
    <property type="interactions" value="1027"/>
</dbReference>
<evidence type="ECO:0000256" key="3">
    <source>
        <dbReference type="ARBA" id="ARBA00004496"/>
    </source>
</evidence>
<evidence type="ECO:0000256" key="5">
    <source>
        <dbReference type="ARBA" id="ARBA00012507"/>
    </source>
</evidence>
<sequence>MSLTIKKIPTVLSIHQMDEEEDPKFAGAVRRCCRAGKKLPTLTFAPESARDSRLMKKVRSFGSFDDLRVPDIDGYSNEETGSYNSDSDSFSGGGYVQDVSPFDRILLAAWEDRFAAGLFRYDVTACKTKVVPGGYGFVAQFNEGRATKKRPTEFAVDEVVQAFDGGKFNFTKADKAEILFAFERGDRAMKSSAYNSAKTIESSPNVMLINVSPIEYGHVLLCPRVTDCLPQRISPELLLPPLYMAAESRNPYFRVGYNSLGAYATINHLHFQAYYLMEAFPIERAQTTRLPQRVYKKRHRHGVAVNQVTGYPVRCLCFERKDATFEALADLLGNACERLQERNIPFNLLIADHGARVFLIPQVFSHRVAKGEIPEDVAATGVNPAVFEISGHLLYKQQDDYDACTQDAAFKMLACASLGEEEFYETCSHILAETESAKGLSDAMHAAVPEHTNAVVPDSNATTEAIEIAARKHRDTADADPGSPTSPPLLSDGDSADGVVPGH</sequence>
<dbReference type="InParanoid" id="C1EIH9"/>
<evidence type="ECO:0000256" key="10">
    <source>
        <dbReference type="ARBA" id="ARBA00022695"/>
    </source>
</evidence>
<evidence type="ECO:0000313" key="17">
    <source>
        <dbReference type="Proteomes" id="UP000002009"/>
    </source>
</evidence>
<evidence type="ECO:0000256" key="6">
    <source>
        <dbReference type="ARBA" id="ARBA00018857"/>
    </source>
</evidence>
<dbReference type="GO" id="GO:0005737">
    <property type="term" value="C:cytoplasm"/>
    <property type="evidence" value="ECO:0007669"/>
    <property type="project" value="UniProtKB-SubCell"/>
</dbReference>
<dbReference type="KEGG" id="mis:MICPUN_64582"/>
<organism evidence="16 17">
    <name type="scientific">Micromonas commoda (strain RCC299 / NOUM17 / CCMP2709)</name>
    <name type="common">Picoplanktonic green alga</name>
    <dbReference type="NCBI Taxonomy" id="296587"/>
    <lineage>
        <taxon>Eukaryota</taxon>
        <taxon>Viridiplantae</taxon>
        <taxon>Chlorophyta</taxon>
        <taxon>Mamiellophyceae</taxon>
        <taxon>Mamiellales</taxon>
        <taxon>Mamiellaceae</taxon>
        <taxon>Micromonas</taxon>
    </lineage>
</organism>
<keyword evidence="11" id="KW-0547">Nucleotide-binding</keyword>
<dbReference type="InterPro" id="IPR026506">
    <property type="entry name" value="GDPGP"/>
</dbReference>
<reference evidence="16 17" key="1">
    <citation type="journal article" date="2009" name="Science">
        <title>Green evolution and dynamic adaptations revealed by genomes of the marine picoeukaryotes Micromonas.</title>
        <authorList>
            <person name="Worden A.Z."/>
            <person name="Lee J.H."/>
            <person name="Mock T."/>
            <person name="Rouze P."/>
            <person name="Simmons M.P."/>
            <person name="Aerts A.L."/>
            <person name="Allen A.E."/>
            <person name="Cuvelier M.L."/>
            <person name="Derelle E."/>
            <person name="Everett M.V."/>
            <person name="Foulon E."/>
            <person name="Grimwood J."/>
            <person name="Gundlach H."/>
            <person name="Henrissat B."/>
            <person name="Napoli C."/>
            <person name="McDonald S.M."/>
            <person name="Parker M.S."/>
            <person name="Rombauts S."/>
            <person name="Salamov A."/>
            <person name="Von Dassow P."/>
            <person name="Badger J.H."/>
            <person name="Coutinho P.M."/>
            <person name="Demir E."/>
            <person name="Dubchak I."/>
            <person name="Gentemann C."/>
            <person name="Eikrem W."/>
            <person name="Gready J.E."/>
            <person name="John U."/>
            <person name="Lanier W."/>
            <person name="Lindquist E.A."/>
            <person name="Lucas S."/>
            <person name="Mayer K.F."/>
            <person name="Moreau H."/>
            <person name="Not F."/>
            <person name="Otillar R."/>
            <person name="Panaud O."/>
            <person name="Pangilinan J."/>
            <person name="Paulsen I."/>
            <person name="Piegu B."/>
            <person name="Poliakov A."/>
            <person name="Robbens S."/>
            <person name="Schmutz J."/>
            <person name="Toulza E."/>
            <person name="Wyss T."/>
            <person name="Zelensky A."/>
            <person name="Zhou K."/>
            <person name="Armbrust E.V."/>
            <person name="Bhattacharya D."/>
            <person name="Goodenough U.W."/>
            <person name="Van de Peer Y."/>
            <person name="Grigoriev I.V."/>
        </authorList>
    </citation>
    <scope>NUCLEOTIDE SEQUENCE [LARGE SCALE GENOMIC DNA]</scope>
    <source>
        <strain evidence="17">RCC299 / NOUM17</strain>
    </source>
</reference>